<accession>A0ABT1MD26</accession>
<dbReference type="Pfam" id="PF12741">
    <property type="entry name" value="SusD-like"/>
    <property type="match status" value="1"/>
</dbReference>
<comment type="caution">
    <text evidence="2">The sequence shown here is derived from an EMBL/GenBank/DDBJ whole genome shotgun (WGS) entry which is preliminary data.</text>
</comment>
<keyword evidence="2" id="KW-0449">Lipoprotein</keyword>
<feature type="chain" id="PRO_5045878082" evidence="1">
    <location>
        <begin position="24"/>
        <end position="554"/>
    </location>
</feature>
<dbReference type="Gene3D" id="1.25.40.390">
    <property type="match status" value="1"/>
</dbReference>
<dbReference type="SUPFAM" id="SSF48452">
    <property type="entry name" value="TPR-like"/>
    <property type="match status" value="1"/>
</dbReference>
<gene>
    <name evidence="2" type="ORF">NMU02_00380</name>
</gene>
<feature type="signal peptide" evidence="1">
    <location>
        <begin position="1"/>
        <end position="23"/>
    </location>
</feature>
<keyword evidence="1" id="KW-0732">Signal</keyword>
<keyword evidence="3" id="KW-1185">Reference proteome</keyword>
<protein>
    <submittedName>
        <fullName evidence="2">SusD/RagB family nutrient-binding outer membrane lipoprotein</fullName>
    </submittedName>
</protein>
<evidence type="ECO:0000256" key="1">
    <source>
        <dbReference type="SAM" id="SignalP"/>
    </source>
</evidence>
<dbReference type="InterPro" id="IPR024302">
    <property type="entry name" value="SusD-like"/>
</dbReference>
<sequence length="554" mass="62505">MKIKNKINVILTSLILSATSALTFSSCGDSLLDTLGDNEEVIQGNKVATIDQAAGMFLSAQQYMHDLREHKYQYQFNLHIDNYSGYLSLTQNFDGKQPSIYAYFPDFAGGPQTSFFWTSQQVLPIIRGANDLDIRELGAIASIIYSYSALELSDIYGPFPWWDYKQEKQDPPLTYYPLDQIYDSLFVDLKAAVDILQEFPSTSDEHQTQIQKILNGYDRICGKDIATWIEFANSIRLRMAVRMSNVNPERAKQEAADAIAAGVLRDHNVAYDETLEGKIHPMTYIATKWNDTRLNASFENMLKRLKSPMLAKWFDKNNKNITDKEGNVVMAEGSNYIGIRAGIDMPRRDDTNQFLGYSSPSSTYSYRPVSLFKLSEVLFLKAEAKLRWNVGTEVVSFLYKKGIEQSFKDEGIGISSQEYKDYIDLESADATIDYVDPQNPRNNTPGIITIGVKWNNADDNETKLEKIITQKYIANFPMGLEAWNDLRRTGYPKVFPVDDIGDGSLGNGKLIRRIPWVATESSTAADIESLGIPALGGGNYQMTRLWWDTGNNGL</sequence>
<organism evidence="2 3">
    <name type="scientific">Coprobacter tertius</name>
    <dbReference type="NCBI Taxonomy" id="2944915"/>
    <lineage>
        <taxon>Bacteria</taxon>
        <taxon>Pseudomonadati</taxon>
        <taxon>Bacteroidota</taxon>
        <taxon>Bacteroidia</taxon>
        <taxon>Bacteroidales</taxon>
        <taxon>Barnesiellaceae</taxon>
        <taxon>Coprobacter</taxon>
    </lineage>
</organism>
<dbReference type="PROSITE" id="PS51257">
    <property type="entry name" value="PROKAR_LIPOPROTEIN"/>
    <property type="match status" value="1"/>
</dbReference>
<dbReference type="Proteomes" id="UP001205603">
    <property type="component" value="Unassembled WGS sequence"/>
</dbReference>
<name>A0ABT1MD26_9BACT</name>
<dbReference type="EMBL" id="JANDHW010000001">
    <property type="protein sequence ID" value="MCP9610549.1"/>
    <property type="molecule type" value="Genomic_DNA"/>
</dbReference>
<dbReference type="InterPro" id="IPR011990">
    <property type="entry name" value="TPR-like_helical_dom_sf"/>
</dbReference>
<dbReference type="RefSeq" id="WP_255025062.1">
    <property type="nucleotide sequence ID" value="NZ_JANDHW010000001.1"/>
</dbReference>
<proteinExistence type="predicted"/>
<evidence type="ECO:0000313" key="2">
    <source>
        <dbReference type="EMBL" id="MCP9610549.1"/>
    </source>
</evidence>
<reference evidence="2 3" key="1">
    <citation type="submission" date="2022-07" db="EMBL/GenBank/DDBJ databases">
        <title>Fecal culturing of patients with breast cancer.</title>
        <authorList>
            <person name="Teng N.M.Y."/>
            <person name="Kiu R."/>
            <person name="Evans R."/>
            <person name="Baker D.J."/>
            <person name="Zenner C."/>
            <person name="Robinson S.D."/>
            <person name="Hall L.J."/>
        </authorList>
    </citation>
    <scope>NUCLEOTIDE SEQUENCE [LARGE SCALE GENOMIC DNA]</scope>
    <source>
        <strain evidence="2 3">LH1063</strain>
    </source>
</reference>
<evidence type="ECO:0000313" key="3">
    <source>
        <dbReference type="Proteomes" id="UP001205603"/>
    </source>
</evidence>